<dbReference type="Gene3D" id="1.10.1170.10">
    <property type="entry name" value="Inhibitor Of Apoptosis Protein (2mihbC-IAP-1), Chain A"/>
    <property type="match status" value="2"/>
</dbReference>
<feature type="compositionally biased region" description="Polar residues" evidence="7">
    <location>
        <begin position="246"/>
        <end position="256"/>
    </location>
</feature>
<dbReference type="GO" id="GO:0090263">
    <property type="term" value="P:positive regulation of canonical Wnt signaling pathway"/>
    <property type="evidence" value="ECO:0007669"/>
    <property type="project" value="TreeGrafter"/>
</dbReference>
<organism evidence="9 10">
    <name type="scientific">Laodelphax striatellus</name>
    <name type="common">Small brown planthopper</name>
    <name type="synonym">Delphax striatella</name>
    <dbReference type="NCBI Taxonomy" id="195883"/>
    <lineage>
        <taxon>Eukaryota</taxon>
        <taxon>Metazoa</taxon>
        <taxon>Ecdysozoa</taxon>
        <taxon>Arthropoda</taxon>
        <taxon>Hexapoda</taxon>
        <taxon>Insecta</taxon>
        <taxon>Pterygota</taxon>
        <taxon>Neoptera</taxon>
        <taxon>Paraneoptera</taxon>
        <taxon>Hemiptera</taxon>
        <taxon>Auchenorrhyncha</taxon>
        <taxon>Fulgoroidea</taxon>
        <taxon>Delphacidae</taxon>
        <taxon>Criomorphinae</taxon>
        <taxon>Laodelphax</taxon>
    </lineage>
</organism>
<sequence length="687" mass="74762">MGDKTHHNQSVTDSDNDHELNQATRSSVRHIIGTATNSSAQDSGAGNNLGHGSYNLLKTARTNSDAENAGLHNSACGVEHLTETARINNSSEEDLGANNCAFSKNNLIETARCNSAEDLGKNNNSAYWTKNNSAGWANNNSVCGTNTADKTSNSASGISNSACETNNSTMIWKLRKFFSRKPSEVEMRIRNLSFDYQSVQNVVLQRRLSFDLEMENNTRGVPKLRRCRSGPARQSGGLYKNVMSPLPNNTVENSPRPQIAIESLPKERSSLPVSPTNNNSSTNLLNNSPINQRNNTNSPSSNGISDHGSSSTSNGVHEMLDTGNFNREIERLKSFEGWRVPFLSAGQMASAGFYYTKKDDIVRCAFCGVEVGSWVEGDNPRVDHQRWSPACRFLRKLPVGNVPLTAADLANYPLTARDLARAGVLSPTSTEGYDTCGSHTRLAAREYGIMLRESAATSPRGRAIEKLGIQQMRPPAYPMFATNESRLASYTSWPISLKLKPNVLSEAGFFYTGKGDQTICYYCGGGLKDWEESDVPWDEHAKWFNRCNYVLSIKGKEFVDKVCNKKPEQDETEVATEVTEAESATESTEPRNESEPSTSATPVLEQSTSAPAAVTAAAAGSSAASSVESAVTTTADSRLCKICYMEEMGILFLPCGHIVACPKCALLLSTCAVCRKPYSATVRAFLS</sequence>
<dbReference type="GO" id="GO:0006915">
    <property type="term" value="P:apoptotic process"/>
    <property type="evidence" value="ECO:0007669"/>
    <property type="project" value="UniProtKB-KW"/>
</dbReference>
<dbReference type="PANTHER" id="PTHR10044:SF174">
    <property type="entry name" value="DEATH-ASSOCIATED INHIBITOR OF APOPTOSIS 1"/>
    <property type="match status" value="1"/>
</dbReference>
<dbReference type="GO" id="GO:0061630">
    <property type="term" value="F:ubiquitin protein ligase activity"/>
    <property type="evidence" value="ECO:0007669"/>
    <property type="project" value="TreeGrafter"/>
</dbReference>
<proteinExistence type="inferred from homology"/>
<feature type="compositionally biased region" description="Polar residues" evidence="7">
    <location>
        <begin position="595"/>
        <end position="606"/>
    </location>
</feature>
<keyword evidence="4 6" id="KW-0863">Zinc-finger</keyword>
<dbReference type="Pfam" id="PF13920">
    <property type="entry name" value="zf-C3HC4_3"/>
    <property type="match status" value="1"/>
</dbReference>
<dbReference type="InterPro" id="IPR001370">
    <property type="entry name" value="BIR_rpt"/>
</dbReference>
<evidence type="ECO:0000256" key="3">
    <source>
        <dbReference type="ARBA" id="ARBA00022723"/>
    </source>
</evidence>
<feature type="region of interest" description="Disordered" evidence="7">
    <location>
        <begin position="569"/>
        <end position="606"/>
    </location>
</feature>
<dbReference type="AlphaFoldDB" id="A0A482XKS5"/>
<dbReference type="OrthoDB" id="6113021at2759"/>
<name>A0A482XKS5_LAOST</name>
<dbReference type="InParanoid" id="A0A482XKS5"/>
<keyword evidence="3" id="KW-0479">Metal-binding</keyword>
<dbReference type="GO" id="GO:0031398">
    <property type="term" value="P:positive regulation of protein ubiquitination"/>
    <property type="evidence" value="ECO:0007669"/>
    <property type="project" value="TreeGrafter"/>
</dbReference>
<dbReference type="InterPro" id="IPR001841">
    <property type="entry name" value="Znf_RING"/>
</dbReference>
<dbReference type="GO" id="GO:0043027">
    <property type="term" value="F:cysteine-type endopeptidase inhibitor activity involved in apoptotic process"/>
    <property type="evidence" value="ECO:0007669"/>
    <property type="project" value="TreeGrafter"/>
</dbReference>
<dbReference type="EMBL" id="QKKF02006673">
    <property type="protein sequence ID" value="RZF46274.1"/>
    <property type="molecule type" value="Genomic_DNA"/>
</dbReference>
<evidence type="ECO:0000256" key="7">
    <source>
        <dbReference type="SAM" id="MobiDB-lite"/>
    </source>
</evidence>
<feature type="compositionally biased region" description="Low complexity" evidence="7">
    <location>
        <begin position="575"/>
        <end position="587"/>
    </location>
</feature>
<accession>A0A482XKS5</accession>
<feature type="region of interest" description="Disordered" evidence="7">
    <location>
        <begin position="1"/>
        <end position="20"/>
    </location>
</feature>
<evidence type="ECO:0000256" key="2">
    <source>
        <dbReference type="ARBA" id="ARBA00022703"/>
    </source>
</evidence>
<comment type="caution">
    <text evidence="9">The sequence shown here is derived from an EMBL/GenBank/DDBJ whole genome shotgun (WGS) entry which is preliminary data.</text>
</comment>
<keyword evidence="2" id="KW-0053">Apoptosis</keyword>
<dbReference type="Proteomes" id="UP000291343">
    <property type="component" value="Unassembled WGS sequence"/>
</dbReference>
<dbReference type="CDD" id="cd00022">
    <property type="entry name" value="BIR"/>
    <property type="match status" value="2"/>
</dbReference>
<feature type="region of interest" description="Disordered" evidence="7">
    <location>
        <begin position="221"/>
        <end position="319"/>
    </location>
</feature>
<dbReference type="GO" id="GO:0008270">
    <property type="term" value="F:zinc ion binding"/>
    <property type="evidence" value="ECO:0007669"/>
    <property type="project" value="UniProtKB-KW"/>
</dbReference>
<dbReference type="InterPro" id="IPR013083">
    <property type="entry name" value="Znf_RING/FYVE/PHD"/>
</dbReference>
<keyword evidence="5" id="KW-0862">Zinc</keyword>
<dbReference type="GO" id="GO:0005737">
    <property type="term" value="C:cytoplasm"/>
    <property type="evidence" value="ECO:0007669"/>
    <property type="project" value="TreeGrafter"/>
</dbReference>
<dbReference type="SUPFAM" id="SSF57924">
    <property type="entry name" value="Inhibitor of apoptosis (IAP) repeat"/>
    <property type="match status" value="2"/>
</dbReference>
<dbReference type="PROSITE" id="PS50143">
    <property type="entry name" value="BIR_REPEAT_2"/>
    <property type="match status" value="2"/>
</dbReference>
<dbReference type="Pfam" id="PF00653">
    <property type="entry name" value="BIR"/>
    <property type="match status" value="2"/>
</dbReference>
<evidence type="ECO:0000313" key="10">
    <source>
        <dbReference type="Proteomes" id="UP000291343"/>
    </source>
</evidence>
<keyword evidence="10" id="KW-1185">Reference proteome</keyword>
<evidence type="ECO:0000256" key="6">
    <source>
        <dbReference type="PROSITE-ProRule" id="PRU00175"/>
    </source>
</evidence>
<feature type="compositionally biased region" description="Low complexity" evidence="7">
    <location>
        <begin position="270"/>
        <end position="289"/>
    </location>
</feature>
<dbReference type="GO" id="GO:0005634">
    <property type="term" value="C:nucleus"/>
    <property type="evidence" value="ECO:0007669"/>
    <property type="project" value="TreeGrafter"/>
</dbReference>
<feature type="compositionally biased region" description="Low complexity" evidence="7">
    <location>
        <begin position="298"/>
        <end position="315"/>
    </location>
</feature>
<comment type="similarity">
    <text evidence="1">Belongs to the IAP family.</text>
</comment>
<reference evidence="9 10" key="1">
    <citation type="journal article" date="2017" name="Gigascience">
        <title>Genome sequence of the small brown planthopper, Laodelphax striatellus.</title>
        <authorList>
            <person name="Zhu J."/>
            <person name="Jiang F."/>
            <person name="Wang X."/>
            <person name="Yang P."/>
            <person name="Bao Y."/>
            <person name="Zhao W."/>
            <person name="Wang W."/>
            <person name="Lu H."/>
            <person name="Wang Q."/>
            <person name="Cui N."/>
            <person name="Li J."/>
            <person name="Chen X."/>
            <person name="Luo L."/>
            <person name="Yu J."/>
            <person name="Kang L."/>
            <person name="Cui F."/>
        </authorList>
    </citation>
    <scope>NUCLEOTIDE SEQUENCE [LARGE SCALE GENOMIC DNA]</scope>
    <source>
        <strain evidence="9">Lst14</strain>
    </source>
</reference>
<dbReference type="FunFam" id="1.10.1170.10:FF:000003">
    <property type="entry name" value="E3 ubiquitin-protein ligase XIAP"/>
    <property type="match status" value="1"/>
</dbReference>
<dbReference type="PROSITE" id="PS50089">
    <property type="entry name" value="ZF_RING_2"/>
    <property type="match status" value="1"/>
</dbReference>
<dbReference type="STRING" id="195883.A0A482XKS5"/>
<protein>
    <recommendedName>
        <fullName evidence="8">RING-type domain-containing protein</fullName>
    </recommendedName>
</protein>
<dbReference type="FunFam" id="1.10.1170.10:FF:000002">
    <property type="entry name" value="Baculoviral IAP repeat containing 7"/>
    <property type="match status" value="1"/>
</dbReference>
<evidence type="ECO:0000259" key="8">
    <source>
        <dbReference type="PROSITE" id="PS50089"/>
    </source>
</evidence>
<dbReference type="SMART" id="SM00238">
    <property type="entry name" value="BIR"/>
    <property type="match status" value="2"/>
</dbReference>
<evidence type="ECO:0000256" key="5">
    <source>
        <dbReference type="ARBA" id="ARBA00022833"/>
    </source>
</evidence>
<feature type="domain" description="RING-type" evidence="8">
    <location>
        <begin position="640"/>
        <end position="675"/>
    </location>
</feature>
<gene>
    <name evidence="9" type="ORF">LSTR_LSTR015191</name>
</gene>
<dbReference type="CDD" id="cd16510">
    <property type="entry name" value="RING-HC_IAPs"/>
    <property type="match status" value="1"/>
</dbReference>
<dbReference type="GO" id="GO:0043066">
    <property type="term" value="P:negative regulation of apoptotic process"/>
    <property type="evidence" value="ECO:0007669"/>
    <property type="project" value="TreeGrafter"/>
</dbReference>
<dbReference type="PANTHER" id="PTHR10044">
    <property type="entry name" value="INHIBITOR OF APOPTOSIS"/>
    <property type="match status" value="1"/>
</dbReference>
<evidence type="ECO:0000256" key="4">
    <source>
        <dbReference type="ARBA" id="ARBA00022771"/>
    </source>
</evidence>
<dbReference type="GO" id="GO:0051726">
    <property type="term" value="P:regulation of cell cycle"/>
    <property type="evidence" value="ECO:0007669"/>
    <property type="project" value="TreeGrafter"/>
</dbReference>
<evidence type="ECO:0000313" key="9">
    <source>
        <dbReference type="EMBL" id="RZF46274.1"/>
    </source>
</evidence>
<evidence type="ECO:0000256" key="1">
    <source>
        <dbReference type="ARBA" id="ARBA00006672"/>
    </source>
</evidence>
<dbReference type="FunCoup" id="A0A482XKS5">
    <property type="interactions" value="350"/>
</dbReference>
<dbReference type="InterPro" id="IPR050784">
    <property type="entry name" value="IAP"/>
</dbReference>
<dbReference type="Gene3D" id="3.30.40.10">
    <property type="entry name" value="Zinc/RING finger domain, C3HC4 (zinc finger)"/>
    <property type="match status" value="1"/>
</dbReference>